<dbReference type="EMBL" id="MNBE01000602">
    <property type="protein sequence ID" value="OKP05968.1"/>
    <property type="molecule type" value="Genomic_DNA"/>
</dbReference>
<accession>A0A1Q5U0I3</accession>
<dbReference type="Proteomes" id="UP000186955">
    <property type="component" value="Unassembled WGS sequence"/>
</dbReference>
<name>A0A1Q5U0I3_9EURO</name>
<evidence type="ECO:0000313" key="2">
    <source>
        <dbReference type="EMBL" id="OKP05968.1"/>
    </source>
</evidence>
<evidence type="ECO:0000256" key="1">
    <source>
        <dbReference type="SAM" id="MobiDB-lite"/>
    </source>
</evidence>
<protein>
    <submittedName>
        <fullName evidence="2">Uncharacterized protein</fullName>
    </submittedName>
</protein>
<organism evidence="2 3">
    <name type="scientific">Penicillium subrubescens</name>
    <dbReference type="NCBI Taxonomy" id="1316194"/>
    <lineage>
        <taxon>Eukaryota</taxon>
        <taxon>Fungi</taxon>
        <taxon>Dikarya</taxon>
        <taxon>Ascomycota</taxon>
        <taxon>Pezizomycotina</taxon>
        <taxon>Eurotiomycetes</taxon>
        <taxon>Eurotiomycetidae</taxon>
        <taxon>Eurotiales</taxon>
        <taxon>Aspergillaceae</taxon>
        <taxon>Penicillium</taxon>
    </lineage>
</organism>
<proteinExistence type="predicted"/>
<reference evidence="2 3" key="1">
    <citation type="submission" date="2016-10" db="EMBL/GenBank/DDBJ databases">
        <title>Genome sequence of the ascomycete fungus Penicillium subrubescens.</title>
        <authorList>
            <person name="De Vries R.P."/>
            <person name="Peng M."/>
            <person name="Dilokpimol A."/>
            <person name="Hilden K."/>
            <person name="Makela M.R."/>
            <person name="Grigoriev I."/>
            <person name="Riley R."/>
            <person name="Granchi Z."/>
        </authorList>
    </citation>
    <scope>NUCLEOTIDE SEQUENCE [LARGE SCALE GENOMIC DNA]</scope>
    <source>
        <strain evidence="2 3">CBS 132785</strain>
    </source>
</reference>
<comment type="caution">
    <text evidence="2">The sequence shown here is derived from an EMBL/GenBank/DDBJ whole genome shotgun (WGS) entry which is preliminary data.</text>
</comment>
<dbReference type="AlphaFoldDB" id="A0A1Q5U0I3"/>
<evidence type="ECO:0000313" key="3">
    <source>
        <dbReference type="Proteomes" id="UP000186955"/>
    </source>
</evidence>
<feature type="compositionally biased region" description="Acidic residues" evidence="1">
    <location>
        <begin position="50"/>
        <end position="69"/>
    </location>
</feature>
<feature type="region of interest" description="Disordered" evidence="1">
    <location>
        <begin position="45"/>
        <end position="69"/>
    </location>
</feature>
<sequence length="69" mass="8101">MSYLESIDQEKFYSMMNMLLKWAWPIALGGLNEEEEIPVVIDLPTNVQQDTEEPNEEEPDENNDDWVKV</sequence>
<gene>
    <name evidence="2" type="ORF">PENSUB_6688</name>
</gene>
<keyword evidence="3" id="KW-1185">Reference proteome</keyword>